<accession>A0A845SCD0</accession>
<feature type="region of interest" description="Disordered" evidence="1">
    <location>
        <begin position="1"/>
        <end position="51"/>
    </location>
</feature>
<reference evidence="2 3" key="1">
    <citation type="submission" date="2019-12" db="EMBL/GenBank/DDBJ databases">
        <authorList>
            <person name="Lee S.D."/>
        </authorList>
    </citation>
    <scope>NUCLEOTIDE SEQUENCE [LARGE SCALE GENOMIC DNA]</scope>
    <source>
        <strain evidence="2 3">SAP-6</strain>
    </source>
</reference>
<reference evidence="2 3" key="2">
    <citation type="submission" date="2020-02" db="EMBL/GenBank/DDBJ databases">
        <title>The new genus of Enterobacteriales.</title>
        <authorList>
            <person name="Kim I.S."/>
        </authorList>
    </citation>
    <scope>NUCLEOTIDE SEQUENCE [LARGE SCALE GENOMIC DNA]</scope>
    <source>
        <strain evidence="2 3">SAP-6</strain>
    </source>
</reference>
<dbReference type="RefSeq" id="WP_162365246.1">
    <property type="nucleotide sequence ID" value="NZ_WUBS01000004.1"/>
</dbReference>
<keyword evidence="3" id="KW-1185">Reference proteome</keyword>
<organism evidence="2 3">
    <name type="scientific">Acerihabitans arboris</name>
    <dbReference type="NCBI Taxonomy" id="2691583"/>
    <lineage>
        <taxon>Bacteria</taxon>
        <taxon>Pseudomonadati</taxon>
        <taxon>Pseudomonadota</taxon>
        <taxon>Gammaproteobacteria</taxon>
        <taxon>Enterobacterales</taxon>
        <taxon>Pectobacteriaceae</taxon>
        <taxon>Acerihabitans</taxon>
    </lineage>
</organism>
<gene>
    <name evidence="2" type="ORF">GRH90_07115</name>
</gene>
<dbReference type="EMBL" id="WUBS01000004">
    <property type="protein sequence ID" value="NDL62523.1"/>
    <property type="molecule type" value="Genomic_DNA"/>
</dbReference>
<evidence type="ECO:0000256" key="1">
    <source>
        <dbReference type="SAM" id="MobiDB-lite"/>
    </source>
</evidence>
<proteinExistence type="predicted"/>
<name>A0A845SCD0_9GAMM</name>
<comment type="caution">
    <text evidence="2">The sequence shown here is derived from an EMBL/GenBank/DDBJ whole genome shotgun (WGS) entry which is preliminary data.</text>
</comment>
<dbReference type="Proteomes" id="UP000461443">
    <property type="component" value="Unassembled WGS sequence"/>
</dbReference>
<evidence type="ECO:0000313" key="2">
    <source>
        <dbReference type="EMBL" id="NDL62523.1"/>
    </source>
</evidence>
<dbReference type="AlphaFoldDB" id="A0A845SCD0"/>
<feature type="compositionally biased region" description="Low complexity" evidence="1">
    <location>
        <begin position="29"/>
        <end position="41"/>
    </location>
</feature>
<evidence type="ECO:0000313" key="3">
    <source>
        <dbReference type="Proteomes" id="UP000461443"/>
    </source>
</evidence>
<protein>
    <recommendedName>
        <fullName evidence="4">NAD(+)--protein-arginine ADP-ribosyltransferase</fullName>
    </recommendedName>
</protein>
<sequence length="1114" mass="121876">MDAATQPQPHALSPYAAYPAGINNPEQPDAGTGHAATDAGAPYRDHNKRRPADDIQAGTQALALQNEHVAFYLQKTGIIRPECGMHHELLINRVIDCLTNPGTFLPELTRALMTGSGLFGAQPEETLSVDHQLEWVKQWIAANVFGGSVDEFLVACIIAGIPGKTKQTSRQHMDNAMLLSAVDHHVASLSTLTVASVEYIFNEILLTAMPTLGVGKGSSLGEADYVGSLDWVYLHAGVQFAHEMRLESDRLSKYGLLSLGVSLEATLLSNTVSPGIIQFFIRPAVIYFLVNKLIDGKPITDPRLLTDPAVRQRAVEHFFADSRLRNEKNNPFTQYSLAIEGYRTRTQLAEDILHDRCAMDATGHYAVDAESYKNNYDGYSCKTDNGGPLPTIELLPNVSDEFRKQNRHIVEYYRAVDTLLLAGAFNTLSAADTLFFEKNQIKLATAYFSSFDQFRGVLGAHTIPRSTYIIHLSADAVLFSTTGAGERIYALERRHGRHGGYGLTRIDRDTRSYYALLDDQTPRRDRDYLLKIAAGGSQATVLKPAGESLDGLIRGLSGLAQENLRTQLDVQGYDATTREKVLKGLLSLVPLHDCISGIIAGDREAVVPCVFDMFSLLPLLGKAGSMVSRMAIQGGKGTAAAVRISLGSYAARQSLDNALSAGAGHFVKYAMVPAAGELNQKAFIAMAVELARFADPAMVEILYRSSAAATRRLSAAIGIIAGRLPEIAPILPKITKLADAGGAAGTRVSYRTARLAGTNRYLPIAPLDGDKYRGKAIYVQIDPQSGNFKGKKYTLSDDNQLIPVPRPAAIHLKNVLREGLGGKGGNKAVRVWNSQRSFDDMVLVDLPQYPNPQYLQIESYGSREAETLLFPELGIPLQQTPLDIIAYAQVFEALDPSQKLAIRAWTMVEGDTTRYHDGTKNLARMVNSPVNAEINLHLFEKVPRASWEIKERLVYAHLLASFNSPLPRQSGSFLRVAEYRGQDIPWADTIGPGDIVTNYPGVMSVASNDDYVRLFTEQTAEEAGEGRCQALVYYKIHGGANCLPLPYPIASTVETENELIFGPKSFFRVTGISRAELIGGELYPLTRFGVVLVEVEQPVASAKNLFTGEVYYFN</sequence>
<evidence type="ECO:0008006" key="4">
    <source>
        <dbReference type="Google" id="ProtNLM"/>
    </source>
</evidence>